<dbReference type="Pfam" id="PF12805">
    <property type="entry name" value="FUSC-like"/>
    <property type="match status" value="1"/>
</dbReference>
<evidence type="ECO:0000313" key="10">
    <source>
        <dbReference type="EMBL" id="SEN51424.1"/>
    </source>
</evidence>
<dbReference type="GO" id="GO:0005886">
    <property type="term" value="C:plasma membrane"/>
    <property type="evidence" value="ECO:0007669"/>
    <property type="project" value="UniProtKB-SubCell"/>
</dbReference>
<proteinExistence type="inferred from homology"/>
<dbReference type="STRING" id="1121117.SAMN02745977_01442"/>
<keyword evidence="3 7" id="KW-0812">Transmembrane</keyword>
<feature type="transmembrane region" description="Helical" evidence="7">
    <location>
        <begin position="108"/>
        <end position="127"/>
    </location>
</feature>
<keyword evidence="11" id="KW-1185">Reference proteome</keyword>
<gene>
    <name evidence="10" type="ORF">SAMN02745977_01442</name>
</gene>
<feature type="transmembrane region" description="Helical" evidence="7">
    <location>
        <begin position="162"/>
        <end position="179"/>
    </location>
</feature>
<dbReference type="RefSeq" id="WP_091815940.1">
    <property type="nucleotide sequence ID" value="NZ_FOCW01000002.1"/>
</dbReference>
<feature type="transmembrane region" description="Helical" evidence="7">
    <location>
        <begin position="408"/>
        <end position="426"/>
    </location>
</feature>
<feature type="transmembrane region" description="Helical" evidence="7">
    <location>
        <begin position="531"/>
        <end position="548"/>
    </location>
</feature>
<dbReference type="InterPro" id="IPR032692">
    <property type="entry name" value="YccS_N"/>
</dbReference>
<protein>
    <submittedName>
        <fullName evidence="10">Uncharacterized membrane protein YccC</fullName>
    </submittedName>
</protein>
<keyword evidence="2" id="KW-1003">Cell membrane</keyword>
<dbReference type="OrthoDB" id="8670769at2"/>
<feature type="transmembrane region" description="Helical" evidence="7">
    <location>
        <begin position="462"/>
        <end position="488"/>
    </location>
</feature>
<accession>A0A1H8H625</accession>
<evidence type="ECO:0000256" key="1">
    <source>
        <dbReference type="ARBA" id="ARBA00004651"/>
    </source>
</evidence>
<evidence type="ECO:0000256" key="6">
    <source>
        <dbReference type="ARBA" id="ARBA00043993"/>
    </source>
</evidence>
<evidence type="ECO:0000256" key="3">
    <source>
        <dbReference type="ARBA" id="ARBA00022692"/>
    </source>
</evidence>
<comment type="subcellular location">
    <subcellularLocation>
        <location evidence="1">Cell membrane</location>
        <topology evidence="1">Multi-pass membrane protein</topology>
    </subcellularLocation>
</comment>
<keyword evidence="5 7" id="KW-0472">Membrane</keyword>
<feature type="transmembrane region" description="Helical" evidence="7">
    <location>
        <begin position="500"/>
        <end position="519"/>
    </location>
</feature>
<dbReference type="PANTHER" id="PTHR30509">
    <property type="entry name" value="P-HYDROXYBENZOIC ACID EFFLUX PUMP SUBUNIT-RELATED"/>
    <property type="match status" value="1"/>
</dbReference>
<evidence type="ECO:0000256" key="7">
    <source>
        <dbReference type="SAM" id="Phobius"/>
    </source>
</evidence>
<feature type="domain" description="Integral membrane protein YccS N-terminal" evidence="8">
    <location>
        <begin position="86"/>
        <end position="349"/>
    </location>
</feature>
<evidence type="ECO:0000313" key="11">
    <source>
        <dbReference type="Proteomes" id="UP000199531"/>
    </source>
</evidence>
<dbReference type="PANTHER" id="PTHR30509:SF9">
    <property type="entry name" value="MULTIDRUG RESISTANCE PROTEIN MDTO"/>
    <property type="match status" value="1"/>
</dbReference>
<dbReference type="Proteomes" id="UP000199531">
    <property type="component" value="Unassembled WGS sequence"/>
</dbReference>
<keyword evidence="4 7" id="KW-1133">Transmembrane helix</keyword>
<evidence type="ECO:0000256" key="5">
    <source>
        <dbReference type="ARBA" id="ARBA00023136"/>
    </source>
</evidence>
<evidence type="ECO:0000256" key="4">
    <source>
        <dbReference type="ARBA" id="ARBA00022989"/>
    </source>
</evidence>
<dbReference type="AlphaFoldDB" id="A0A1H8H625"/>
<reference evidence="10 11" key="1">
    <citation type="submission" date="2016-10" db="EMBL/GenBank/DDBJ databases">
        <authorList>
            <person name="de Groot N.N."/>
        </authorList>
    </citation>
    <scope>NUCLEOTIDE SEQUENCE [LARGE SCALE GENOMIC DNA]</scope>
    <source>
        <strain evidence="10 11">DSM 15123</strain>
    </source>
</reference>
<dbReference type="Pfam" id="PF13515">
    <property type="entry name" value="FUSC_2"/>
    <property type="match status" value="1"/>
</dbReference>
<dbReference type="EMBL" id="FOCW01000002">
    <property type="protein sequence ID" value="SEN51424.1"/>
    <property type="molecule type" value="Genomic_DNA"/>
</dbReference>
<sequence length="761" mass="85744">MLLRDRILSLLVPDTTGPMRYALDMRTFWFSHYLSTGLRTSSGILLIALAALALLPPGWAMAAAFGAAALALVDQLGPLRYKRRELGVSLLLNTLAALWVGMLTPWPLAQAASMVLLTFGSALLLLYGNRAMPVQFAMLLAMTLSVEHIGQKADPLATCASFFLGGLCYFVYALSVAWWQRHRLKQQVLAECLFELARYFDIKSGFYERSADIEQQFTRLIRQQVVLADRQQAARDLVLQPLQGPQDARLIQIHLGMLDVYEQVLSTHTDYRALHQHFGQSDIMLFLRDLIAKATRDVEAVAFAVTRGLPSESPVTYVAEQRAIAFELHLMEQGEYSVPVSDDVFLLLRSTYYKILDTITRIKQMHAATHSSPEQLPAIDMTLFVSRPRIDWNLLQHNLNLQSPIFRYALRISLAMVAALLLVQALPYKAHAYWIMLTIVIIMKPSYSMTRDRRRQRMLGTVLGCIVAAVVLQVVQGTLPLLLVLYLSLMVSSTFVQLRYVYTATAATLTVLVLLHLTTSQGGPGLVMERLMDTALGVLIATMFAYVFPNWERQALPGLLQRLFDGARRYLRESHALLLGDVTQDEAYRLSRKQFLNEIAGVNAALLRMLDEPRVRQRGISEINRLLVRTYLMTSHVAALRMLLRRQPWLQRQADYRQQMQESMVLTHALVEEARTILCVSEDSCAPVQVLELPEMMGANQQGTADGMLPAPETAQPEGERLPHATHEVHNVLEHRIRALREDAADLVEQSRRVKAVLAPE</sequence>
<evidence type="ECO:0000259" key="8">
    <source>
        <dbReference type="Pfam" id="PF12805"/>
    </source>
</evidence>
<organism evidence="10 11">
    <name type="scientific">Brachymonas denitrificans DSM 15123</name>
    <dbReference type="NCBI Taxonomy" id="1121117"/>
    <lineage>
        <taxon>Bacteria</taxon>
        <taxon>Pseudomonadati</taxon>
        <taxon>Pseudomonadota</taxon>
        <taxon>Betaproteobacteria</taxon>
        <taxon>Burkholderiales</taxon>
        <taxon>Comamonadaceae</taxon>
        <taxon>Brachymonas</taxon>
    </lineage>
</organism>
<feature type="transmembrane region" description="Helical" evidence="7">
    <location>
        <begin position="85"/>
        <end position="102"/>
    </location>
</feature>
<evidence type="ECO:0000259" key="9">
    <source>
        <dbReference type="Pfam" id="PF13515"/>
    </source>
</evidence>
<feature type="domain" description="Integral membrane bound transporter" evidence="9">
    <location>
        <begin position="419"/>
        <end position="543"/>
    </location>
</feature>
<feature type="transmembrane region" description="Helical" evidence="7">
    <location>
        <begin position="44"/>
        <end position="73"/>
    </location>
</feature>
<name>A0A1H8H625_9BURK</name>
<evidence type="ECO:0000256" key="2">
    <source>
        <dbReference type="ARBA" id="ARBA00022475"/>
    </source>
</evidence>
<dbReference type="InterPro" id="IPR049453">
    <property type="entry name" value="Memb_transporter_dom"/>
</dbReference>
<comment type="similarity">
    <text evidence="6">Belongs to the YccS/YhfK family.</text>
</comment>